<dbReference type="Gene3D" id="1.10.287.130">
    <property type="match status" value="1"/>
</dbReference>
<feature type="transmembrane region" description="Helical" evidence="5">
    <location>
        <begin position="157"/>
        <end position="182"/>
    </location>
</feature>
<dbReference type="SUPFAM" id="SSF47384">
    <property type="entry name" value="Homodimeric domain of signal transducing histidine kinase"/>
    <property type="match status" value="1"/>
</dbReference>
<evidence type="ECO:0000256" key="3">
    <source>
        <dbReference type="ARBA" id="ARBA00022553"/>
    </source>
</evidence>
<dbReference type="CDD" id="cd00082">
    <property type="entry name" value="HisKA"/>
    <property type="match status" value="1"/>
</dbReference>
<organism evidence="7 8">
    <name type="scientific">Candidatus Geothrix odensensis</name>
    <dbReference type="NCBI Taxonomy" id="2954440"/>
    <lineage>
        <taxon>Bacteria</taxon>
        <taxon>Pseudomonadati</taxon>
        <taxon>Acidobacteriota</taxon>
        <taxon>Holophagae</taxon>
        <taxon>Holophagales</taxon>
        <taxon>Holophagaceae</taxon>
        <taxon>Geothrix</taxon>
    </lineage>
</organism>
<accession>A0A936K5C9</accession>
<feature type="transmembrane region" description="Helical" evidence="5">
    <location>
        <begin position="130"/>
        <end position="151"/>
    </location>
</feature>
<dbReference type="SMART" id="SM00388">
    <property type="entry name" value="HisKA"/>
    <property type="match status" value="1"/>
</dbReference>
<feature type="transmembrane region" description="Helical" evidence="5">
    <location>
        <begin position="80"/>
        <end position="101"/>
    </location>
</feature>
<sequence>MTLTTDLTIASEGLAPPGLSEWRRRILDRTVLTAALLGPLAYLPSVWLSAREHLWGLVVLDTVLYGWVIILALRPRWPYHFHAGSMVAMVLLLALVIGPMTGLRETALVWLEFASIVAALFLPRRVAYAVFGLSLLALAGLSVFMSVPGAPMGSSAWMAWVVIGCNAVFIGGTVMLTLTVLLRGLEETNKSLVRKVEEHRQAEAARRQLEAELRRSQNLEILGTLASGITHDLKNILQPIMVLTELARNDQAPGSPAHQRLGDVLAAAERGRDLTQRILAFSRPRTASRHLVPVATVLEEVSRLLRPTLPLNVRIRVLADSPVAHVEADSIELHQVFLNLGTNAAHAMRTTGGELLFELRWLGTNQIAIQVRDEGIGMDAATLARACEPLFTTKSEQEGTGLGLAMSLRIVEGLGGTLKLSSSPGNGSTAEIILPAVPEGEPPLA</sequence>
<dbReference type="InterPro" id="IPR003661">
    <property type="entry name" value="HisK_dim/P_dom"/>
</dbReference>
<proteinExistence type="predicted"/>
<gene>
    <name evidence="7" type="ORF">IPN91_02985</name>
</gene>
<feature type="transmembrane region" description="Helical" evidence="5">
    <location>
        <begin position="54"/>
        <end position="73"/>
    </location>
</feature>
<dbReference type="InterPro" id="IPR048437">
    <property type="entry name" value="MASE11"/>
</dbReference>
<evidence type="ECO:0000256" key="2">
    <source>
        <dbReference type="ARBA" id="ARBA00012438"/>
    </source>
</evidence>
<keyword evidence="5" id="KW-0472">Membrane</keyword>
<dbReference type="GO" id="GO:0000155">
    <property type="term" value="F:phosphorelay sensor kinase activity"/>
    <property type="evidence" value="ECO:0007669"/>
    <property type="project" value="InterPro"/>
</dbReference>
<dbReference type="Proteomes" id="UP000709959">
    <property type="component" value="Unassembled WGS sequence"/>
</dbReference>
<feature type="transmembrane region" description="Helical" evidence="5">
    <location>
        <begin position="30"/>
        <end position="48"/>
    </location>
</feature>
<dbReference type="PROSITE" id="PS50109">
    <property type="entry name" value="HIS_KIN"/>
    <property type="match status" value="1"/>
</dbReference>
<keyword evidence="5" id="KW-0812">Transmembrane</keyword>
<evidence type="ECO:0000256" key="1">
    <source>
        <dbReference type="ARBA" id="ARBA00000085"/>
    </source>
</evidence>
<dbReference type="InterPro" id="IPR036097">
    <property type="entry name" value="HisK_dim/P_sf"/>
</dbReference>
<dbReference type="Pfam" id="PF20969">
    <property type="entry name" value="MASE11"/>
    <property type="match status" value="1"/>
</dbReference>
<feature type="coiled-coil region" evidence="4">
    <location>
        <begin position="182"/>
        <end position="222"/>
    </location>
</feature>
<evidence type="ECO:0000313" key="8">
    <source>
        <dbReference type="Proteomes" id="UP000709959"/>
    </source>
</evidence>
<dbReference type="SMART" id="SM00387">
    <property type="entry name" value="HATPase_c"/>
    <property type="match status" value="1"/>
</dbReference>
<keyword evidence="4" id="KW-0175">Coiled coil</keyword>
<comment type="catalytic activity">
    <reaction evidence="1">
        <text>ATP + protein L-histidine = ADP + protein N-phospho-L-histidine.</text>
        <dbReference type="EC" id="2.7.13.3"/>
    </reaction>
</comment>
<evidence type="ECO:0000256" key="4">
    <source>
        <dbReference type="SAM" id="Coils"/>
    </source>
</evidence>
<dbReference type="InterPro" id="IPR005467">
    <property type="entry name" value="His_kinase_dom"/>
</dbReference>
<evidence type="ECO:0000256" key="5">
    <source>
        <dbReference type="SAM" id="Phobius"/>
    </source>
</evidence>
<dbReference type="InterPro" id="IPR004358">
    <property type="entry name" value="Sig_transdc_His_kin-like_C"/>
</dbReference>
<reference evidence="7 8" key="1">
    <citation type="submission" date="2020-10" db="EMBL/GenBank/DDBJ databases">
        <title>Connecting structure to function with the recovery of over 1000 high-quality activated sludge metagenome-assembled genomes encoding full-length rRNA genes using long-read sequencing.</title>
        <authorList>
            <person name="Singleton C.M."/>
            <person name="Petriglieri F."/>
            <person name="Kristensen J.M."/>
            <person name="Kirkegaard R.H."/>
            <person name="Michaelsen T.Y."/>
            <person name="Andersen M.H."/>
            <person name="Karst S.M."/>
            <person name="Dueholm M.S."/>
            <person name="Nielsen P.H."/>
            <person name="Albertsen M."/>
        </authorList>
    </citation>
    <scope>NUCLEOTIDE SEQUENCE [LARGE SCALE GENOMIC DNA]</scope>
    <source>
        <strain evidence="7">OdNE_18-Q3-R46-58_MAXAC.008</strain>
    </source>
</reference>
<dbReference type="AlphaFoldDB" id="A0A936K5C9"/>
<dbReference type="PANTHER" id="PTHR43065:SF42">
    <property type="entry name" value="TWO-COMPONENT SENSOR PPRA"/>
    <property type="match status" value="1"/>
</dbReference>
<dbReference type="Gene3D" id="3.30.565.10">
    <property type="entry name" value="Histidine kinase-like ATPase, C-terminal domain"/>
    <property type="match status" value="1"/>
</dbReference>
<dbReference type="EMBL" id="JADKCH010000001">
    <property type="protein sequence ID" value="MBK8571609.1"/>
    <property type="molecule type" value="Genomic_DNA"/>
</dbReference>
<dbReference type="Pfam" id="PF02518">
    <property type="entry name" value="HATPase_c"/>
    <property type="match status" value="1"/>
</dbReference>
<dbReference type="PANTHER" id="PTHR43065">
    <property type="entry name" value="SENSOR HISTIDINE KINASE"/>
    <property type="match status" value="1"/>
</dbReference>
<evidence type="ECO:0000313" key="7">
    <source>
        <dbReference type="EMBL" id="MBK8571609.1"/>
    </source>
</evidence>
<feature type="transmembrane region" description="Helical" evidence="5">
    <location>
        <begin position="107"/>
        <end position="123"/>
    </location>
</feature>
<dbReference type="InterPro" id="IPR003594">
    <property type="entry name" value="HATPase_dom"/>
</dbReference>
<dbReference type="InterPro" id="IPR036890">
    <property type="entry name" value="HATPase_C_sf"/>
</dbReference>
<keyword evidence="3" id="KW-0597">Phosphoprotein</keyword>
<protein>
    <recommendedName>
        <fullName evidence="2">histidine kinase</fullName>
        <ecNumber evidence="2">2.7.13.3</ecNumber>
    </recommendedName>
</protein>
<keyword evidence="5" id="KW-1133">Transmembrane helix</keyword>
<evidence type="ECO:0000259" key="6">
    <source>
        <dbReference type="PROSITE" id="PS50109"/>
    </source>
</evidence>
<dbReference type="SUPFAM" id="SSF55874">
    <property type="entry name" value="ATPase domain of HSP90 chaperone/DNA topoisomerase II/histidine kinase"/>
    <property type="match status" value="1"/>
</dbReference>
<feature type="domain" description="Histidine kinase" evidence="6">
    <location>
        <begin position="228"/>
        <end position="438"/>
    </location>
</feature>
<dbReference type="PRINTS" id="PR00344">
    <property type="entry name" value="BCTRLSENSOR"/>
</dbReference>
<dbReference type="EC" id="2.7.13.3" evidence="2"/>
<name>A0A936K5C9_9BACT</name>
<dbReference type="Pfam" id="PF00512">
    <property type="entry name" value="HisKA"/>
    <property type="match status" value="1"/>
</dbReference>
<comment type="caution">
    <text evidence="7">The sequence shown here is derived from an EMBL/GenBank/DDBJ whole genome shotgun (WGS) entry which is preliminary data.</text>
</comment>